<organism evidence="1 2">
    <name type="scientific">Roseateles terrae</name>
    <dbReference type="NCBI Taxonomy" id="431060"/>
    <lineage>
        <taxon>Bacteria</taxon>
        <taxon>Pseudomonadati</taxon>
        <taxon>Pseudomonadota</taxon>
        <taxon>Betaproteobacteria</taxon>
        <taxon>Burkholderiales</taxon>
        <taxon>Sphaerotilaceae</taxon>
        <taxon>Roseateles</taxon>
    </lineage>
</organism>
<keyword evidence="2" id="KW-1185">Reference proteome</keyword>
<reference evidence="1 2" key="1">
    <citation type="submission" date="2020-08" db="EMBL/GenBank/DDBJ databases">
        <title>Genomic Encyclopedia of Type Strains, Phase III (KMG-III): the genomes of soil and plant-associated and newly described type strains.</title>
        <authorList>
            <person name="Whitman W."/>
        </authorList>
    </citation>
    <scope>NUCLEOTIDE SEQUENCE [LARGE SCALE GENOMIC DNA]</scope>
    <source>
        <strain evidence="1 2">CECT 7247</strain>
    </source>
</reference>
<evidence type="ECO:0000313" key="2">
    <source>
        <dbReference type="Proteomes" id="UP000574369"/>
    </source>
</evidence>
<name>A0ABR6GWG5_9BURK</name>
<dbReference type="RefSeq" id="WP_088451590.1">
    <property type="nucleotide sequence ID" value="NZ_JACHXO010000005.1"/>
</dbReference>
<sequence length="77" mass="8856">MYVKANLATIRGVDLASFDVIYICPHRSEAGTLIFRRRHTPPRRALFIELPVSPELSTVARIRDELDPRQLQDGWLP</sequence>
<proteinExistence type="predicted"/>
<dbReference type="Proteomes" id="UP000574369">
    <property type="component" value="Unassembled WGS sequence"/>
</dbReference>
<comment type="caution">
    <text evidence="1">The sequence shown here is derived from an EMBL/GenBank/DDBJ whole genome shotgun (WGS) entry which is preliminary data.</text>
</comment>
<accession>A0ABR6GWG5</accession>
<protein>
    <submittedName>
        <fullName evidence="1">Uncharacterized protein</fullName>
    </submittedName>
</protein>
<gene>
    <name evidence="1" type="ORF">FHS28_002854</name>
</gene>
<dbReference type="EMBL" id="JACHXO010000005">
    <property type="protein sequence ID" value="MBB3195448.1"/>
    <property type="molecule type" value="Genomic_DNA"/>
</dbReference>
<evidence type="ECO:0000313" key="1">
    <source>
        <dbReference type="EMBL" id="MBB3195448.1"/>
    </source>
</evidence>